<protein>
    <recommendedName>
        <fullName evidence="4">aldehyde dehydrogenase (NAD(+))</fullName>
        <ecNumber evidence="4">1.2.1.3</ecNumber>
    </recommendedName>
</protein>
<evidence type="ECO:0000313" key="11">
    <source>
        <dbReference type="Proteomes" id="UP000053095"/>
    </source>
</evidence>
<keyword evidence="3 7" id="KW-0560">Oxidoreductase</keyword>
<dbReference type="EC" id="1.2.1.3" evidence="4"/>
<dbReference type="Pfam" id="PF00171">
    <property type="entry name" value="Aldedh"/>
    <property type="match status" value="1"/>
</dbReference>
<dbReference type="InterPro" id="IPR016163">
    <property type="entry name" value="Ald_DH_C"/>
</dbReference>
<dbReference type="Gene3D" id="3.40.309.10">
    <property type="entry name" value="Aldehyde Dehydrogenase, Chain A, domain 2"/>
    <property type="match status" value="1"/>
</dbReference>
<organism evidence="10 11">
    <name type="scientific">Talaromyces pinophilus</name>
    <name type="common">Penicillium pinophilum</name>
    <dbReference type="NCBI Taxonomy" id="128442"/>
    <lineage>
        <taxon>Eukaryota</taxon>
        <taxon>Fungi</taxon>
        <taxon>Dikarya</taxon>
        <taxon>Ascomycota</taxon>
        <taxon>Pezizomycotina</taxon>
        <taxon>Eurotiomycetes</taxon>
        <taxon>Eurotiomycetidae</taxon>
        <taxon>Eurotiales</taxon>
        <taxon>Trichocomaceae</taxon>
        <taxon>Talaromyces</taxon>
        <taxon>Talaromyces sect. Talaromyces</taxon>
    </lineage>
</organism>
<evidence type="ECO:0000256" key="7">
    <source>
        <dbReference type="RuleBase" id="RU003345"/>
    </source>
</evidence>
<name>A0A698XLA5_TALPI</name>
<dbReference type="Gene3D" id="3.40.630.10">
    <property type="entry name" value="Zn peptidases"/>
    <property type="match status" value="1"/>
</dbReference>
<evidence type="ECO:0000256" key="6">
    <source>
        <dbReference type="PROSITE-ProRule" id="PRU10007"/>
    </source>
</evidence>
<dbReference type="GO" id="GO:0016787">
    <property type="term" value="F:hydrolase activity"/>
    <property type="evidence" value="ECO:0007669"/>
    <property type="project" value="InterPro"/>
</dbReference>
<dbReference type="Proteomes" id="UP000053095">
    <property type="component" value="Unassembled WGS sequence"/>
</dbReference>
<sequence length="793" mass="84930">MTSQFETRLFINNEYVEAKSGQTLEIHNPTDGSLVASNVHVAGEADVDDAVAAATKAFKEGPWSQLNGAKRADLLNKFADLFEKNIDEIVHLESLAMGIPVGGAKMFASAIPAYFRYYAGYADKIEGDVYPPEDGSYNFVQYEPLGVVACISAWNATYLYYAWKIAPALAAGNTVIFKTSEKSPLGGLFVGKLFAEAGFPPGVVNFVTGGGATGHLLAAHPKIRMISFTGSTNAGRKVQEAAAKSNLKKVSLELGGKSPAIVFEDADLQNAVPNLAHGFLFNSGQVCAAASRLYVHESISTKLIAVLKESFEAISQGLGSSPLDPKTFIGPVADSAQFETIMRYIEEGKKSAKLITGGNQKGDKGYFIEPTIFVDPSPDSKVLREEIFGPVLALDDTKDTQISFLQSFVRAPSPNPPGQTAAAAAVITNFLASKGIPYELIEPQPGQPNIVSSFQGGLGPGPRVVLNGHIDVFPVASDTQDHWDRDPWSGAIENNRIHGRGVVDMKSGTASLVIAYTHLYANRQHLKGSVSLCAVSDEETGGQWGTKYLLQQDRERWGGDVMLSAEPAGCKTIRFSEKGAIRTATGFVADVIGAVEGMDVDTPQELIDQVSKEEVRELIDETMGAGTSEIILRPTVNVGTIKGGVKVNMIPDTCVVELDIRMPVGLLKEEVLDLIHQSIIPKYAPEATIEVDMHQAASNPFSYSSPNHPMVGLLADNAESLASNVTGEGALRPLAIPSMGATDCKHYRYAGVPAFVYGCSPLTMASVNESASIWEFLHVTKVHAGAVWDFLTL</sequence>
<dbReference type="PROSITE" id="PS00687">
    <property type="entry name" value="ALDEHYDE_DEHYDR_GLU"/>
    <property type="match status" value="1"/>
</dbReference>
<dbReference type="InterPro" id="IPR011650">
    <property type="entry name" value="Peptidase_M20_dimer"/>
</dbReference>
<dbReference type="InterPro" id="IPR016162">
    <property type="entry name" value="Ald_DH_N"/>
</dbReference>
<gene>
    <name evidence="10" type="ORF">TCE0_013f00941</name>
</gene>
<dbReference type="SUPFAM" id="SSF53187">
    <property type="entry name" value="Zn-dependent exopeptidases"/>
    <property type="match status" value="1"/>
</dbReference>
<evidence type="ECO:0000256" key="1">
    <source>
        <dbReference type="ARBA" id="ARBA00006247"/>
    </source>
</evidence>
<dbReference type="InterPro" id="IPR029510">
    <property type="entry name" value="Ald_DH_CS_GLU"/>
</dbReference>
<dbReference type="Pfam" id="PF01546">
    <property type="entry name" value="Peptidase_M20"/>
    <property type="match status" value="1"/>
</dbReference>
<evidence type="ECO:0000259" key="8">
    <source>
        <dbReference type="Pfam" id="PF00171"/>
    </source>
</evidence>
<dbReference type="Gene3D" id="3.40.605.10">
    <property type="entry name" value="Aldehyde Dehydrogenase, Chain A, domain 1"/>
    <property type="match status" value="1"/>
</dbReference>
<feature type="domain" description="Aldehyde dehydrogenase" evidence="8">
    <location>
        <begin position="15"/>
        <end position="399"/>
    </location>
</feature>
<comment type="catalytic activity">
    <reaction evidence="5">
        <text>an aldehyde + NAD(+) + H2O = a carboxylate + NADH + 2 H(+)</text>
        <dbReference type="Rhea" id="RHEA:16185"/>
        <dbReference type="ChEBI" id="CHEBI:15377"/>
        <dbReference type="ChEBI" id="CHEBI:15378"/>
        <dbReference type="ChEBI" id="CHEBI:17478"/>
        <dbReference type="ChEBI" id="CHEBI:29067"/>
        <dbReference type="ChEBI" id="CHEBI:57540"/>
        <dbReference type="ChEBI" id="CHEBI:57945"/>
        <dbReference type="EC" id="1.2.1.3"/>
    </reaction>
</comment>
<dbReference type="InterPro" id="IPR016161">
    <property type="entry name" value="Ald_DH/histidinol_DH"/>
</dbReference>
<dbReference type="AlphaFoldDB" id="A0A698XLA5"/>
<dbReference type="Gene3D" id="3.30.70.360">
    <property type="match status" value="1"/>
</dbReference>
<feature type="active site" evidence="6">
    <location>
        <position position="253"/>
    </location>
</feature>
<dbReference type="PROSITE" id="PS00070">
    <property type="entry name" value="ALDEHYDE_DEHYDR_CYS"/>
    <property type="match status" value="1"/>
</dbReference>
<evidence type="ECO:0000256" key="4">
    <source>
        <dbReference type="ARBA" id="ARBA00024226"/>
    </source>
</evidence>
<comment type="similarity">
    <text evidence="2 7">Belongs to the aldehyde dehydrogenase family.</text>
</comment>
<comment type="similarity">
    <text evidence="1">Belongs to the peptidase M20A family.</text>
</comment>
<evidence type="ECO:0000256" key="5">
    <source>
        <dbReference type="ARBA" id="ARBA00049194"/>
    </source>
</evidence>
<proteinExistence type="inferred from homology"/>
<reference evidence="11" key="1">
    <citation type="journal article" date="2015" name="Genome Announc.">
        <title>Draft genome sequence of Talaromyces cellulolyticus strain Y-94, a source of lignocellulosic biomass-degrading enzymes.</title>
        <authorList>
            <person name="Fujii T."/>
            <person name="Koike H."/>
            <person name="Sawayama S."/>
            <person name="Yano S."/>
            <person name="Inoue H."/>
        </authorList>
    </citation>
    <scope>NUCLEOTIDE SEQUENCE [LARGE SCALE GENOMIC DNA]</scope>
    <source>
        <strain evidence="11">Y-94</strain>
    </source>
</reference>
<evidence type="ECO:0000256" key="2">
    <source>
        <dbReference type="ARBA" id="ARBA00009986"/>
    </source>
</evidence>
<keyword evidence="11" id="KW-1185">Reference proteome</keyword>
<dbReference type="InterPro" id="IPR002933">
    <property type="entry name" value="Peptidase_M20"/>
</dbReference>
<feature type="domain" description="Peptidase M20 dimerisation" evidence="9">
    <location>
        <begin position="618"/>
        <end position="682"/>
    </location>
</feature>
<evidence type="ECO:0000256" key="3">
    <source>
        <dbReference type="ARBA" id="ARBA00023002"/>
    </source>
</evidence>
<evidence type="ECO:0000259" key="9">
    <source>
        <dbReference type="Pfam" id="PF07687"/>
    </source>
</evidence>
<dbReference type="EMBL" id="DF933809">
    <property type="protein sequence ID" value="GAM33785.1"/>
    <property type="molecule type" value="Genomic_DNA"/>
</dbReference>
<dbReference type="SUPFAM" id="SSF55031">
    <property type="entry name" value="Bacterial exopeptidase dimerisation domain"/>
    <property type="match status" value="1"/>
</dbReference>
<evidence type="ECO:0000313" key="10">
    <source>
        <dbReference type="EMBL" id="GAM33785.1"/>
    </source>
</evidence>
<dbReference type="InterPro" id="IPR016160">
    <property type="entry name" value="Ald_DH_CS_CYS"/>
</dbReference>
<dbReference type="GO" id="GO:0004029">
    <property type="term" value="F:aldehyde dehydrogenase (NAD+) activity"/>
    <property type="evidence" value="ECO:0007669"/>
    <property type="project" value="UniProtKB-EC"/>
</dbReference>
<dbReference type="Pfam" id="PF07687">
    <property type="entry name" value="M20_dimer"/>
    <property type="match status" value="1"/>
</dbReference>
<accession>A0A698XLA5</accession>
<dbReference type="PANTHER" id="PTHR11699">
    <property type="entry name" value="ALDEHYDE DEHYDROGENASE-RELATED"/>
    <property type="match status" value="1"/>
</dbReference>
<dbReference type="InterPro" id="IPR015590">
    <property type="entry name" value="Aldehyde_DH_dom"/>
</dbReference>
<dbReference type="FunFam" id="3.40.605.10:FF:000007">
    <property type="entry name" value="NAD/NADP-dependent betaine aldehyde dehydrogenase"/>
    <property type="match status" value="1"/>
</dbReference>
<dbReference type="SUPFAM" id="SSF53720">
    <property type="entry name" value="ALDH-like"/>
    <property type="match status" value="1"/>
</dbReference>
<dbReference type="InterPro" id="IPR036264">
    <property type="entry name" value="Bact_exopeptidase_dim_dom"/>
</dbReference>